<dbReference type="GO" id="GO:0003677">
    <property type="term" value="F:DNA binding"/>
    <property type="evidence" value="ECO:0007669"/>
    <property type="project" value="InterPro"/>
</dbReference>
<dbReference type="EMBL" id="EU876853">
    <property type="protein sequence ID" value="ACG60400.1"/>
    <property type="molecule type" value="Genomic_DNA"/>
</dbReference>
<sequence>MSTMLTSLTSQMADKLNIESSNELTLVLKQTVFKTKQGDPPVSDAQMTALLIVANQYGLNPWTKEIYAYPDKGSIVPVIGVDGWLRIINDHPAFDGMEISYSDVFATMPSAKKAPEWCEVKIFRKDRTRPTVIREYLDEVYQNQRGSYAGPWQTHTKRFLRHKTIIQCGRAAFGFSGVYDADEADRILEKDITSQYEQPAPRMSPAERIRAAAAYETVQVIDTEQGPSLDELIAKLNQSKSNDDVKAVNALAMGLSDADKAEYGEALDTFKEVRRAAAERKAAEDAALAEKKTETTDEFLAGLDAEDELPM</sequence>
<evidence type="ECO:0000313" key="1">
    <source>
        <dbReference type="EMBL" id="ACG60400.1"/>
    </source>
</evidence>
<protein>
    <submittedName>
        <fullName evidence="1">Phage recombination protein Bet</fullName>
    </submittedName>
</protein>
<dbReference type="GO" id="GO:0006259">
    <property type="term" value="P:DNA metabolic process"/>
    <property type="evidence" value="ECO:0007669"/>
    <property type="project" value="InterPro"/>
</dbReference>
<name>B5AX97_9CAUD</name>
<evidence type="ECO:0000313" key="2">
    <source>
        <dbReference type="Proteomes" id="UP000001862"/>
    </source>
</evidence>
<dbReference type="OrthoDB" id="5629at10239"/>
<accession>B5AX97</accession>
<organism evidence="1 2">
    <name type="scientific">Iodobacter phage PhiPLPE</name>
    <dbReference type="NCBI Taxonomy" id="551895"/>
    <lineage>
        <taxon>Viruses</taxon>
        <taxon>Duplodnaviria</taxon>
        <taxon>Heunggongvirae</taxon>
        <taxon>Uroviricota</taxon>
        <taxon>Caudoviricetes</taxon>
        <taxon>Iodovirus</taxon>
        <taxon>Iodovirus PLPE</taxon>
    </lineage>
</organism>
<dbReference type="Pfam" id="PF03837">
    <property type="entry name" value="RecT"/>
    <property type="match status" value="1"/>
</dbReference>
<dbReference type="RefSeq" id="YP_002128512.1">
    <property type="nucleotide sequence ID" value="NC_011142.1"/>
</dbReference>
<proteinExistence type="predicted"/>
<gene>
    <name evidence="1" type="primary">bet</name>
    <name evidence="1" type="ORF">phiPLPE_78</name>
</gene>
<dbReference type="GeneID" id="6779515"/>
<keyword evidence="2" id="KW-1185">Reference proteome</keyword>
<dbReference type="InterPro" id="IPR018330">
    <property type="entry name" value="RecT_fam"/>
</dbReference>
<dbReference type="KEGG" id="vg:6779515"/>
<reference evidence="2" key="1">
    <citation type="journal article" date="2009" name="Environ. Microbiol. Rep.">
        <title>Isolation and genomic characterization of the first phage infecting Iodobacteria: ?PLPE, a myovirus having a novel set of features.</title>
        <authorList>
            <person name="Leblanc C."/>
            <person name="Caumont-Sarcos A."/>
            <person name="Comeau A.M."/>
            <person name="Krisch H.M."/>
        </authorList>
    </citation>
    <scope>NUCLEOTIDE SEQUENCE [LARGE SCALE GENOMIC DNA]</scope>
</reference>
<dbReference type="Proteomes" id="UP000001862">
    <property type="component" value="Segment"/>
</dbReference>